<keyword evidence="1" id="KW-0472">Membrane</keyword>
<keyword evidence="1" id="KW-1133">Transmembrane helix</keyword>
<feature type="transmembrane region" description="Helical" evidence="1">
    <location>
        <begin position="12"/>
        <end position="34"/>
    </location>
</feature>
<evidence type="ECO:0000313" key="2">
    <source>
        <dbReference type="EMBL" id="MBB6210309.1"/>
    </source>
</evidence>
<feature type="transmembrane region" description="Helical" evidence="1">
    <location>
        <begin position="54"/>
        <end position="71"/>
    </location>
</feature>
<dbReference type="AlphaFoldDB" id="A0A7W9ZHQ4"/>
<accession>A0A7W9ZHQ4</accession>
<proteinExistence type="predicted"/>
<keyword evidence="1" id="KW-0812">Transmembrane</keyword>
<organism evidence="2 3">
    <name type="scientific">Novispirillum itersonii</name>
    <name type="common">Aquaspirillum itersonii</name>
    <dbReference type="NCBI Taxonomy" id="189"/>
    <lineage>
        <taxon>Bacteria</taxon>
        <taxon>Pseudomonadati</taxon>
        <taxon>Pseudomonadota</taxon>
        <taxon>Alphaproteobacteria</taxon>
        <taxon>Rhodospirillales</taxon>
        <taxon>Novispirillaceae</taxon>
        <taxon>Novispirillum</taxon>
    </lineage>
</organism>
<comment type="caution">
    <text evidence="2">The sequence shown here is derived from an EMBL/GenBank/DDBJ whole genome shotgun (WGS) entry which is preliminary data.</text>
</comment>
<evidence type="ECO:0000256" key="1">
    <source>
        <dbReference type="SAM" id="Phobius"/>
    </source>
</evidence>
<dbReference type="EMBL" id="JACIIX010000005">
    <property type="protein sequence ID" value="MBB6210309.1"/>
    <property type="molecule type" value="Genomic_DNA"/>
</dbReference>
<gene>
    <name evidence="2" type="ORF">FHS48_001724</name>
</gene>
<sequence>MTVPVRPLRRARVLTVTLWGIAAVQAVLGLGFLIAPAQTAAVLGFSPAPGWADWLFGMMAARFLAFAYGMGLAARNPAAARPWIGAMVVIQALDWLVTLRFLLAGAVTLAQVSTASFLPVIFVVVLLLCWPQADDSKAGA</sequence>
<evidence type="ECO:0000313" key="3">
    <source>
        <dbReference type="Proteomes" id="UP000544872"/>
    </source>
</evidence>
<feature type="transmembrane region" description="Helical" evidence="1">
    <location>
        <begin position="109"/>
        <end position="130"/>
    </location>
</feature>
<keyword evidence="3" id="KW-1185">Reference proteome</keyword>
<feature type="transmembrane region" description="Helical" evidence="1">
    <location>
        <begin position="83"/>
        <end position="103"/>
    </location>
</feature>
<reference evidence="2 3" key="1">
    <citation type="submission" date="2020-08" db="EMBL/GenBank/DDBJ databases">
        <title>Genomic Encyclopedia of Type Strains, Phase IV (KMG-IV): sequencing the most valuable type-strain genomes for metagenomic binning, comparative biology and taxonomic classification.</title>
        <authorList>
            <person name="Goeker M."/>
        </authorList>
    </citation>
    <scope>NUCLEOTIDE SEQUENCE [LARGE SCALE GENOMIC DNA]</scope>
    <source>
        <strain evidence="2 3">DSM 11590</strain>
    </source>
</reference>
<dbReference type="RefSeq" id="WP_184263143.1">
    <property type="nucleotide sequence ID" value="NZ_JACIIX010000005.1"/>
</dbReference>
<protein>
    <submittedName>
        <fullName evidence="2">Polyferredoxin</fullName>
    </submittedName>
</protein>
<dbReference type="Proteomes" id="UP000544872">
    <property type="component" value="Unassembled WGS sequence"/>
</dbReference>
<name>A0A7W9ZHQ4_NOVIT</name>